<keyword evidence="1 3" id="KW-0812">Transmembrane</keyword>
<dbReference type="AlphaFoldDB" id="A0A072USA1"/>
<dbReference type="EMBL" id="CM001220">
    <property type="protein sequence ID" value="KEH31933.1"/>
    <property type="molecule type" value="Genomic_DNA"/>
</dbReference>
<dbReference type="HOGENOM" id="CLU_2281610_0_0_1"/>
<accession>A0A072USA1</accession>
<feature type="chain" id="PRO_5014499947" evidence="2">
    <location>
        <begin position="24"/>
        <end position="102"/>
    </location>
</feature>
<sequence>MDSPPSSIVVLLIALAMATCCFATHRFKAPAHVVLPDEMVLSGPPSPYSSDSEAAYLFVLYSLNGCFFFYQPFHHRLLLQYVELESLSTSSSSIATCFFCFC</sequence>
<feature type="signal peptide" evidence="2">
    <location>
        <begin position="1"/>
        <end position="23"/>
    </location>
</feature>
<protein>
    <submittedName>
        <fullName evidence="3">Transmembrane protein, putative</fullName>
    </submittedName>
</protein>
<evidence type="ECO:0000256" key="2">
    <source>
        <dbReference type="SAM" id="SignalP"/>
    </source>
</evidence>
<evidence type="ECO:0000313" key="3">
    <source>
        <dbReference type="EMBL" id="KEH31933.1"/>
    </source>
</evidence>
<proteinExistence type="predicted"/>
<reference evidence="3 5" key="2">
    <citation type="journal article" date="2014" name="BMC Genomics">
        <title>An improved genome release (version Mt4.0) for the model legume Medicago truncatula.</title>
        <authorList>
            <person name="Tang H."/>
            <person name="Krishnakumar V."/>
            <person name="Bidwell S."/>
            <person name="Rosen B."/>
            <person name="Chan A."/>
            <person name="Zhou S."/>
            <person name="Gentzbittel L."/>
            <person name="Childs K.L."/>
            <person name="Yandell M."/>
            <person name="Gundlach H."/>
            <person name="Mayer K.F."/>
            <person name="Schwartz D.C."/>
            <person name="Town C.D."/>
        </authorList>
    </citation>
    <scope>GENOME REANNOTATION</scope>
    <source>
        <strain evidence="3">A17</strain>
        <strain evidence="4 5">cv. Jemalong A17</strain>
    </source>
</reference>
<feature type="transmembrane region" description="Helical" evidence="1">
    <location>
        <begin position="54"/>
        <end position="70"/>
    </location>
</feature>
<keyword evidence="1" id="KW-0472">Membrane</keyword>
<dbReference type="Proteomes" id="UP000002051">
    <property type="component" value="Chromosome 4"/>
</dbReference>
<reference evidence="4" key="3">
    <citation type="submission" date="2015-04" db="UniProtKB">
        <authorList>
            <consortium name="EnsemblPlants"/>
        </authorList>
    </citation>
    <scope>IDENTIFICATION</scope>
    <source>
        <strain evidence="4">cv. Jemalong A17</strain>
    </source>
</reference>
<evidence type="ECO:0000313" key="5">
    <source>
        <dbReference type="Proteomes" id="UP000002051"/>
    </source>
</evidence>
<keyword evidence="2" id="KW-0732">Signal</keyword>
<name>A0A072USA1_MEDTR</name>
<evidence type="ECO:0000256" key="1">
    <source>
        <dbReference type="SAM" id="Phobius"/>
    </source>
</evidence>
<keyword evidence="5" id="KW-1185">Reference proteome</keyword>
<dbReference type="EnsemblPlants" id="KEH31933">
    <property type="protein sequence ID" value="KEH31933"/>
    <property type="gene ID" value="MTR_4g108670"/>
</dbReference>
<keyword evidence="1" id="KW-1133">Transmembrane helix</keyword>
<organism evidence="3 5">
    <name type="scientific">Medicago truncatula</name>
    <name type="common">Barrel medic</name>
    <name type="synonym">Medicago tribuloides</name>
    <dbReference type="NCBI Taxonomy" id="3880"/>
    <lineage>
        <taxon>Eukaryota</taxon>
        <taxon>Viridiplantae</taxon>
        <taxon>Streptophyta</taxon>
        <taxon>Embryophyta</taxon>
        <taxon>Tracheophyta</taxon>
        <taxon>Spermatophyta</taxon>
        <taxon>Magnoliopsida</taxon>
        <taxon>eudicotyledons</taxon>
        <taxon>Gunneridae</taxon>
        <taxon>Pentapetalae</taxon>
        <taxon>rosids</taxon>
        <taxon>fabids</taxon>
        <taxon>Fabales</taxon>
        <taxon>Fabaceae</taxon>
        <taxon>Papilionoideae</taxon>
        <taxon>50 kb inversion clade</taxon>
        <taxon>NPAAA clade</taxon>
        <taxon>Hologalegina</taxon>
        <taxon>IRL clade</taxon>
        <taxon>Trifolieae</taxon>
        <taxon>Medicago</taxon>
    </lineage>
</organism>
<gene>
    <name evidence="3" type="ordered locus">MTR_4g108670</name>
</gene>
<evidence type="ECO:0000313" key="4">
    <source>
        <dbReference type="EnsemblPlants" id="KEH31933"/>
    </source>
</evidence>
<reference evidence="3 5" key="1">
    <citation type="journal article" date="2011" name="Nature">
        <title>The Medicago genome provides insight into the evolution of rhizobial symbioses.</title>
        <authorList>
            <person name="Young N.D."/>
            <person name="Debelle F."/>
            <person name="Oldroyd G.E."/>
            <person name="Geurts R."/>
            <person name="Cannon S.B."/>
            <person name="Udvardi M.K."/>
            <person name="Benedito V.A."/>
            <person name="Mayer K.F."/>
            <person name="Gouzy J."/>
            <person name="Schoof H."/>
            <person name="Van de Peer Y."/>
            <person name="Proost S."/>
            <person name="Cook D.R."/>
            <person name="Meyers B.C."/>
            <person name="Spannagl M."/>
            <person name="Cheung F."/>
            <person name="De Mita S."/>
            <person name="Krishnakumar V."/>
            <person name="Gundlach H."/>
            <person name="Zhou S."/>
            <person name="Mudge J."/>
            <person name="Bharti A.K."/>
            <person name="Murray J.D."/>
            <person name="Naoumkina M.A."/>
            <person name="Rosen B."/>
            <person name="Silverstein K.A."/>
            <person name="Tang H."/>
            <person name="Rombauts S."/>
            <person name="Zhao P.X."/>
            <person name="Zhou P."/>
            <person name="Barbe V."/>
            <person name="Bardou P."/>
            <person name="Bechner M."/>
            <person name="Bellec A."/>
            <person name="Berger A."/>
            <person name="Berges H."/>
            <person name="Bidwell S."/>
            <person name="Bisseling T."/>
            <person name="Choisne N."/>
            <person name="Couloux A."/>
            <person name="Denny R."/>
            <person name="Deshpande S."/>
            <person name="Dai X."/>
            <person name="Doyle J.J."/>
            <person name="Dudez A.M."/>
            <person name="Farmer A.D."/>
            <person name="Fouteau S."/>
            <person name="Franken C."/>
            <person name="Gibelin C."/>
            <person name="Gish J."/>
            <person name="Goldstein S."/>
            <person name="Gonzalez A.J."/>
            <person name="Green P.J."/>
            <person name="Hallab A."/>
            <person name="Hartog M."/>
            <person name="Hua A."/>
            <person name="Humphray S.J."/>
            <person name="Jeong D.H."/>
            <person name="Jing Y."/>
            <person name="Jocker A."/>
            <person name="Kenton S.M."/>
            <person name="Kim D.J."/>
            <person name="Klee K."/>
            <person name="Lai H."/>
            <person name="Lang C."/>
            <person name="Lin S."/>
            <person name="Macmil S.L."/>
            <person name="Magdelenat G."/>
            <person name="Matthews L."/>
            <person name="McCorrison J."/>
            <person name="Monaghan E.L."/>
            <person name="Mun J.H."/>
            <person name="Najar F.Z."/>
            <person name="Nicholson C."/>
            <person name="Noirot C."/>
            <person name="O'Bleness M."/>
            <person name="Paule C.R."/>
            <person name="Poulain J."/>
            <person name="Prion F."/>
            <person name="Qin B."/>
            <person name="Qu C."/>
            <person name="Retzel E.F."/>
            <person name="Riddle C."/>
            <person name="Sallet E."/>
            <person name="Samain S."/>
            <person name="Samson N."/>
            <person name="Sanders I."/>
            <person name="Saurat O."/>
            <person name="Scarpelli C."/>
            <person name="Schiex T."/>
            <person name="Segurens B."/>
            <person name="Severin A.J."/>
            <person name="Sherrier D.J."/>
            <person name="Shi R."/>
            <person name="Sims S."/>
            <person name="Singer S.R."/>
            <person name="Sinharoy S."/>
            <person name="Sterck L."/>
            <person name="Viollet A."/>
            <person name="Wang B.B."/>
            <person name="Wang K."/>
            <person name="Wang M."/>
            <person name="Wang X."/>
            <person name="Warfsmann J."/>
            <person name="Weissenbach J."/>
            <person name="White D.D."/>
            <person name="White J.D."/>
            <person name="Wiley G.B."/>
            <person name="Wincker P."/>
            <person name="Xing Y."/>
            <person name="Yang L."/>
            <person name="Yao Z."/>
            <person name="Ying F."/>
            <person name="Zhai J."/>
            <person name="Zhou L."/>
            <person name="Zuber A."/>
            <person name="Denarie J."/>
            <person name="Dixon R.A."/>
            <person name="May G.D."/>
            <person name="Schwartz D.C."/>
            <person name="Rogers J."/>
            <person name="Quetier F."/>
            <person name="Town C.D."/>
            <person name="Roe B.A."/>
        </authorList>
    </citation>
    <scope>NUCLEOTIDE SEQUENCE [LARGE SCALE GENOMIC DNA]</scope>
    <source>
        <strain evidence="3">A17</strain>
        <strain evidence="4 5">cv. Jemalong A17</strain>
    </source>
</reference>